<gene>
    <name evidence="1" type="ORF">RUM44_008126</name>
</gene>
<evidence type="ECO:0000313" key="1">
    <source>
        <dbReference type="EMBL" id="KAK6637704.1"/>
    </source>
</evidence>
<protein>
    <submittedName>
        <fullName evidence="1">Uncharacterized protein</fullName>
    </submittedName>
</protein>
<dbReference type="EMBL" id="JAWJWF010000002">
    <property type="protein sequence ID" value="KAK6637704.1"/>
    <property type="molecule type" value="Genomic_DNA"/>
</dbReference>
<name>A0ABR1B992_POLSC</name>
<evidence type="ECO:0000313" key="2">
    <source>
        <dbReference type="Proteomes" id="UP001359485"/>
    </source>
</evidence>
<organism evidence="1 2">
    <name type="scientific">Polyplax serrata</name>
    <name type="common">Common mouse louse</name>
    <dbReference type="NCBI Taxonomy" id="468196"/>
    <lineage>
        <taxon>Eukaryota</taxon>
        <taxon>Metazoa</taxon>
        <taxon>Ecdysozoa</taxon>
        <taxon>Arthropoda</taxon>
        <taxon>Hexapoda</taxon>
        <taxon>Insecta</taxon>
        <taxon>Pterygota</taxon>
        <taxon>Neoptera</taxon>
        <taxon>Paraneoptera</taxon>
        <taxon>Psocodea</taxon>
        <taxon>Troctomorpha</taxon>
        <taxon>Phthiraptera</taxon>
        <taxon>Anoplura</taxon>
        <taxon>Polyplacidae</taxon>
        <taxon>Polyplax</taxon>
    </lineage>
</organism>
<dbReference type="Proteomes" id="UP001359485">
    <property type="component" value="Unassembled WGS sequence"/>
</dbReference>
<accession>A0ABR1B992</accession>
<sequence>MSVDCSSDLEESTPWQKKQNVGLALDDVWECSPTSSSKSQVRCICSFLTYFFVDLNLAGVGGFQKVKSIELKFDYRCEVAKLPLRFAQSVIEQLSGHPVRVLEREIQVVKAGEVLVSLVVLVYFFETGLPKEPAALVETAVIKSKNP</sequence>
<proteinExistence type="predicted"/>
<comment type="caution">
    <text evidence="1">The sequence shown here is derived from an EMBL/GenBank/DDBJ whole genome shotgun (WGS) entry which is preliminary data.</text>
</comment>
<keyword evidence="2" id="KW-1185">Reference proteome</keyword>
<reference evidence="1 2" key="1">
    <citation type="submission" date="2023-09" db="EMBL/GenBank/DDBJ databases">
        <title>Genomes of two closely related lineages of the louse Polyplax serrata with different host specificities.</title>
        <authorList>
            <person name="Martinu J."/>
            <person name="Tarabai H."/>
            <person name="Stefka J."/>
            <person name="Hypsa V."/>
        </authorList>
    </citation>
    <scope>NUCLEOTIDE SEQUENCE [LARGE SCALE GENOMIC DNA]</scope>
    <source>
        <strain evidence="1">98ZLc_SE</strain>
    </source>
</reference>